<evidence type="ECO:0000256" key="2">
    <source>
        <dbReference type="SAM" id="SignalP"/>
    </source>
</evidence>
<evidence type="ECO:0000313" key="7">
    <source>
        <dbReference type="WBParaSite" id="BXY_0362900.1"/>
    </source>
</evidence>
<feature type="chain" id="PRO_5035359353" evidence="2">
    <location>
        <begin position="20"/>
        <end position="289"/>
    </location>
</feature>
<dbReference type="WBParaSite" id="BXY_0362900.1">
    <property type="protein sequence ID" value="BXY_0362900.1"/>
    <property type="gene ID" value="BXY_0362900"/>
</dbReference>
<protein>
    <submittedName>
        <fullName evidence="3">(pine wood nematode) hypothetical protein</fullName>
    </submittedName>
</protein>
<keyword evidence="2" id="KW-0732">Signal</keyword>
<dbReference type="Proteomes" id="UP000582659">
    <property type="component" value="Unassembled WGS sequence"/>
</dbReference>
<dbReference type="AlphaFoldDB" id="A0A1I7RSC5"/>
<dbReference type="OrthoDB" id="10541636at2759"/>
<dbReference type="PROSITE" id="PS51257">
    <property type="entry name" value="PROKAR_LIPOPROTEIN"/>
    <property type="match status" value="1"/>
</dbReference>
<dbReference type="EMBL" id="CAJFCV020000005">
    <property type="protein sequence ID" value="CAG9123050.1"/>
    <property type="molecule type" value="Genomic_DNA"/>
</dbReference>
<dbReference type="EMBL" id="CAJFDI010000005">
    <property type="protein sequence ID" value="CAD5231724.1"/>
    <property type="molecule type" value="Genomic_DNA"/>
</dbReference>
<keyword evidence="1" id="KW-1133">Transmembrane helix</keyword>
<evidence type="ECO:0000313" key="3">
    <source>
        <dbReference type="EMBL" id="CAD5231724.1"/>
    </source>
</evidence>
<evidence type="ECO:0000313" key="6">
    <source>
        <dbReference type="Proteomes" id="UP000659654"/>
    </source>
</evidence>
<evidence type="ECO:0000256" key="1">
    <source>
        <dbReference type="SAM" id="Phobius"/>
    </source>
</evidence>
<reference evidence="4" key="2">
    <citation type="submission" date="2020-08" db="EMBL/GenBank/DDBJ databases">
        <authorList>
            <person name="Kikuchi T."/>
        </authorList>
    </citation>
    <scope>NUCLEOTIDE SEQUENCE</scope>
    <source>
        <strain evidence="3">Ka4C1</strain>
    </source>
</reference>
<proteinExistence type="predicted"/>
<reference evidence="7" key="1">
    <citation type="submission" date="2016-11" db="UniProtKB">
        <authorList>
            <consortium name="WormBaseParasite"/>
        </authorList>
    </citation>
    <scope>IDENTIFICATION</scope>
</reference>
<keyword evidence="1" id="KW-0472">Membrane</keyword>
<dbReference type="Proteomes" id="UP000095284">
    <property type="component" value="Unplaced"/>
</dbReference>
<dbReference type="Proteomes" id="UP000659654">
    <property type="component" value="Unassembled WGS sequence"/>
</dbReference>
<name>A0A1I7RSC5_BURXY</name>
<gene>
    <name evidence="3" type="ORF">BXYJ_LOCUS11820</name>
</gene>
<keyword evidence="6" id="KW-1185">Reference proteome</keyword>
<keyword evidence="1" id="KW-0812">Transmembrane</keyword>
<accession>A0A1I7RSC5</accession>
<organism evidence="5 7">
    <name type="scientific">Bursaphelenchus xylophilus</name>
    <name type="common">Pinewood nematode worm</name>
    <name type="synonym">Aphelenchoides xylophilus</name>
    <dbReference type="NCBI Taxonomy" id="6326"/>
    <lineage>
        <taxon>Eukaryota</taxon>
        <taxon>Metazoa</taxon>
        <taxon>Ecdysozoa</taxon>
        <taxon>Nematoda</taxon>
        <taxon>Chromadorea</taxon>
        <taxon>Rhabditida</taxon>
        <taxon>Tylenchina</taxon>
        <taxon>Tylenchomorpha</taxon>
        <taxon>Aphelenchoidea</taxon>
        <taxon>Aphelenchoididae</taxon>
        <taxon>Bursaphelenchus</taxon>
    </lineage>
</organism>
<feature type="transmembrane region" description="Helical" evidence="1">
    <location>
        <begin position="264"/>
        <end position="288"/>
    </location>
</feature>
<evidence type="ECO:0000313" key="5">
    <source>
        <dbReference type="Proteomes" id="UP000095284"/>
    </source>
</evidence>
<evidence type="ECO:0000313" key="4">
    <source>
        <dbReference type="EMBL" id="CAG9123050.1"/>
    </source>
</evidence>
<sequence length="289" mass="32257">MHRVHGLLLLLLIAGACFGVEYQFVKPGKLDHLIPHPVFKLSALSIKEEFYSSPEVTKEGFFRYDIKAAVATNKQGFYGLLKPNYKIKFNLDNCKNKPSEQISSPFCLCFTTDGNKPPDAEAVCGENKNDWSYVCLIKGNKVKYWNGEKIEESKEENCKSAVLSVNGDSMQIGCGTGSNDENVLTKTAPPPKITGEYIRGKPYKVQMINLYFNPCGSAEMNDLYYTQNFHLTAEPTAVQVSVPEDSSDESTCPECECKVDVPRFAIAGAPKFFGFYTPLLVVLVYFLFL</sequence>
<feature type="signal peptide" evidence="2">
    <location>
        <begin position="1"/>
        <end position="19"/>
    </location>
</feature>